<keyword evidence="12" id="KW-1185">Reference proteome</keyword>
<dbReference type="Gene3D" id="3.30.450.20">
    <property type="entry name" value="PAS domain"/>
    <property type="match status" value="1"/>
</dbReference>
<evidence type="ECO:0000256" key="4">
    <source>
        <dbReference type="ARBA" id="ARBA00022692"/>
    </source>
</evidence>
<organism evidence="11 12">
    <name type="scientific">Pelagirhabdus alkalitolerans</name>
    <dbReference type="NCBI Taxonomy" id="1612202"/>
    <lineage>
        <taxon>Bacteria</taxon>
        <taxon>Bacillati</taxon>
        <taxon>Bacillota</taxon>
        <taxon>Bacilli</taxon>
        <taxon>Bacillales</taxon>
        <taxon>Bacillaceae</taxon>
        <taxon>Pelagirhabdus</taxon>
    </lineage>
</organism>
<dbReference type="SUPFAM" id="SSF103190">
    <property type="entry name" value="Sensory domain-like"/>
    <property type="match status" value="1"/>
</dbReference>
<evidence type="ECO:0000256" key="2">
    <source>
        <dbReference type="ARBA" id="ARBA00022475"/>
    </source>
</evidence>
<evidence type="ECO:0000256" key="3">
    <source>
        <dbReference type="ARBA" id="ARBA00022500"/>
    </source>
</evidence>
<dbReference type="STRING" id="1612202.SAMN05421734_101253"/>
<dbReference type="GO" id="GO:0007165">
    <property type="term" value="P:signal transduction"/>
    <property type="evidence" value="ECO:0007669"/>
    <property type="project" value="UniProtKB-KW"/>
</dbReference>
<keyword evidence="2" id="KW-1003">Cell membrane</keyword>
<dbReference type="Pfam" id="PF02743">
    <property type="entry name" value="dCache_1"/>
    <property type="match status" value="1"/>
</dbReference>
<proteinExistence type="inferred from homology"/>
<keyword evidence="6" id="KW-0472">Membrane</keyword>
<dbReference type="GO" id="GO:0004888">
    <property type="term" value="F:transmembrane signaling receptor activity"/>
    <property type="evidence" value="ECO:0007669"/>
    <property type="project" value="InterPro"/>
</dbReference>
<dbReference type="Gene3D" id="6.10.250.3200">
    <property type="match status" value="1"/>
</dbReference>
<protein>
    <submittedName>
        <fullName evidence="11">Methyl-accepting chemotaxis sensory transducer with Cache sensor</fullName>
    </submittedName>
</protein>
<dbReference type="InterPro" id="IPR004090">
    <property type="entry name" value="Chemotax_Me-accpt_rcpt"/>
</dbReference>
<reference evidence="12" key="1">
    <citation type="submission" date="2016-09" db="EMBL/GenBank/DDBJ databases">
        <authorList>
            <person name="Varghese N."/>
            <person name="Submissions S."/>
        </authorList>
    </citation>
    <scope>NUCLEOTIDE SEQUENCE [LARGE SCALE GENOMIC DNA]</scope>
    <source>
        <strain evidence="12">S5</strain>
    </source>
</reference>
<evidence type="ECO:0000313" key="11">
    <source>
        <dbReference type="EMBL" id="SDB82849.1"/>
    </source>
</evidence>
<evidence type="ECO:0000256" key="8">
    <source>
        <dbReference type="ARBA" id="ARBA00029447"/>
    </source>
</evidence>
<dbReference type="AlphaFoldDB" id="A0A1G6GLR2"/>
<comment type="subcellular location">
    <subcellularLocation>
        <location evidence="1">Cell membrane</location>
        <topology evidence="1">Multi-pass membrane protein</topology>
    </subcellularLocation>
</comment>
<dbReference type="PROSITE" id="PS50111">
    <property type="entry name" value="CHEMOTAXIS_TRANSDUC_2"/>
    <property type="match status" value="1"/>
</dbReference>
<dbReference type="GO" id="GO:0006935">
    <property type="term" value="P:chemotaxis"/>
    <property type="evidence" value="ECO:0007669"/>
    <property type="project" value="UniProtKB-KW"/>
</dbReference>
<keyword evidence="5" id="KW-1133">Transmembrane helix</keyword>
<evidence type="ECO:0000259" key="10">
    <source>
        <dbReference type="PROSITE" id="PS50111"/>
    </source>
</evidence>
<keyword evidence="3" id="KW-0145">Chemotaxis</keyword>
<dbReference type="SUPFAM" id="SSF58104">
    <property type="entry name" value="Methyl-accepting chemotaxis protein (MCP) signaling domain"/>
    <property type="match status" value="1"/>
</dbReference>
<keyword evidence="4" id="KW-0812">Transmembrane</keyword>
<keyword evidence="7 9" id="KW-0807">Transducer</keyword>
<comment type="similarity">
    <text evidence="8">Belongs to the methyl-accepting chemotaxis (MCP) protein family.</text>
</comment>
<dbReference type="InterPro" id="IPR004089">
    <property type="entry name" value="MCPsignal_dom"/>
</dbReference>
<dbReference type="PRINTS" id="PR00260">
    <property type="entry name" value="CHEMTRNSDUCR"/>
</dbReference>
<evidence type="ECO:0000256" key="6">
    <source>
        <dbReference type="ARBA" id="ARBA00023136"/>
    </source>
</evidence>
<dbReference type="GO" id="GO:0005886">
    <property type="term" value="C:plasma membrane"/>
    <property type="evidence" value="ECO:0007669"/>
    <property type="project" value="UniProtKB-SubCell"/>
</dbReference>
<evidence type="ECO:0000256" key="9">
    <source>
        <dbReference type="PROSITE-ProRule" id="PRU00284"/>
    </source>
</evidence>
<dbReference type="InterPro" id="IPR029151">
    <property type="entry name" value="Sensor-like_sf"/>
</dbReference>
<name>A0A1G6GLR2_9BACI</name>
<evidence type="ECO:0000256" key="1">
    <source>
        <dbReference type="ARBA" id="ARBA00004651"/>
    </source>
</evidence>
<dbReference type="Proteomes" id="UP000242949">
    <property type="component" value="Unassembled WGS sequence"/>
</dbReference>
<dbReference type="RefSeq" id="WP_090792095.1">
    <property type="nucleotide sequence ID" value="NZ_FMYI01000001.1"/>
</dbReference>
<dbReference type="OrthoDB" id="9814866at2"/>
<evidence type="ECO:0000256" key="7">
    <source>
        <dbReference type="ARBA" id="ARBA00023224"/>
    </source>
</evidence>
<dbReference type="PANTHER" id="PTHR32089:SF112">
    <property type="entry name" value="LYSOZYME-LIKE PROTEIN-RELATED"/>
    <property type="match status" value="1"/>
</dbReference>
<dbReference type="PANTHER" id="PTHR32089">
    <property type="entry name" value="METHYL-ACCEPTING CHEMOTAXIS PROTEIN MCPB"/>
    <property type="match status" value="1"/>
</dbReference>
<dbReference type="InterPro" id="IPR033479">
    <property type="entry name" value="dCache_1"/>
</dbReference>
<dbReference type="CDD" id="cd18773">
    <property type="entry name" value="PDC1_HK_sensor"/>
    <property type="match status" value="1"/>
</dbReference>
<accession>A0A1G6GLR2</accession>
<dbReference type="Pfam" id="PF00015">
    <property type="entry name" value="MCPsignal"/>
    <property type="match status" value="1"/>
</dbReference>
<evidence type="ECO:0000256" key="5">
    <source>
        <dbReference type="ARBA" id="ARBA00022989"/>
    </source>
</evidence>
<dbReference type="EMBL" id="FMYI01000001">
    <property type="protein sequence ID" value="SDB82849.1"/>
    <property type="molecule type" value="Genomic_DNA"/>
</dbReference>
<sequence length="332" mass="37670">MVVSLQEKQNSISQLMVGLKQDNETMQRVMSELENISRKSNILALNSGIEAARAGEAGKGFKVVADEIKTFSSDSFKVSQKSGDIIDQIQDKANAIMALRTEDVAFDTIDKIDRNLFERNCDVQAWATFDAVKDVLNKTTPETKQAARDLLKNIHHIYEVYHDLLIIDCEGNIVVSCEHPNQEMESMANREWFQNTIQDNDVYVTDMYYSKVVQGHTMSYSAPIRSNGEVIGVFTTRFNWSFIYDILDDVKLSDESDLYLVNQKGVVIAGSNPQDTLKKDVNDWTAVKAVLNEGKQQGHLIEDRHLYAYCLTKGYNQYKGKGWFVVIKEPID</sequence>
<feature type="domain" description="Methyl-accepting transducer" evidence="10">
    <location>
        <begin position="1"/>
        <end position="94"/>
    </location>
</feature>
<gene>
    <name evidence="11" type="ORF">SAMN05421734_101253</name>
</gene>
<evidence type="ECO:0000313" key="12">
    <source>
        <dbReference type="Proteomes" id="UP000242949"/>
    </source>
</evidence>